<feature type="domain" description="Phosphoribosyltransferase" evidence="5">
    <location>
        <begin position="11"/>
        <end position="150"/>
    </location>
</feature>
<dbReference type="RefSeq" id="WP_211428829.1">
    <property type="nucleotide sequence ID" value="NZ_CP072648.1"/>
</dbReference>
<comment type="catalytic activity">
    <reaction evidence="4">
        <text>UMP + diphosphate = 5-phospho-alpha-D-ribose 1-diphosphate + uracil</text>
        <dbReference type="Rhea" id="RHEA:13017"/>
        <dbReference type="ChEBI" id="CHEBI:17568"/>
        <dbReference type="ChEBI" id="CHEBI:33019"/>
        <dbReference type="ChEBI" id="CHEBI:57865"/>
        <dbReference type="ChEBI" id="CHEBI:58017"/>
        <dbReference type="EC" id="2.4.2.9"/>
    </reaction>
</comment>
<dbReference type="PANTHER" id="PTHR11608">
    <property type="entry name" value="BIFUNCTIONAL PROTEIN PYRR"/>
    <property type="match status" value="1"/>
</dbReference>
<dbReference type="InterPro" id="IPR050137">
    <property type="entry name" value="PyrR_bifunctional"/>
</dbReference>
<evidence type="ECO:0000256" key="2">
    <source>
        <dbReference type="ARBA" id="ARBA00023015"/>
    </source>
</evidence>
<dbReference type="NCBIfam" id="NF003549">
    <property type="entry name" value="PRK05205.1-5"/>
    <property type="match status" value="1"/>
</dbReference>
<dbReference type="SUPFAM" id="SSF53271">
    <property type="entry name" value="PRTase-like"/>
    <property type="match status" value="1"/>
</dbReference>
<accession>A0ABX8BBB4</accession>
<keyword evidence="7" id="KW-1185">Reference proteome</keyword>
<dbReference type="Pfam" id="PF00156">
    <property type="entry name" value="Pribosyltran"/>
    <property type="match status" value="1"/>
</dbReference>
<organism evidence="6 7">
    <name type="scientific">Chloracidobacterium validum</name>
    <dbReference type="NCBI Taxonomy" id="2821543"/>
    <lineage>
        <taxon>Bacteria</taxon>
        <taxon>Pseudomonadati</taxon>
        <taxon>Acidobacteriota</taxon>
        <taxon>Terriglobia</taxon>
        <taxon>Terriglobales</taxon>
        <taxon>Acidobacteriaceae</taxon>
        <taxon>Chloracidobacterium</taxon>
    </lineage>
</organism>
<dbReference type="InterPro" id="IPR023050">
    <property type="entry name" value="PyrR"/>
</dbReference>
<keyword evidence="3 4" id="KW-0804">Transcription</keyword>
<comment type="function">
    <text evidence="4">Also displays a weak uracil phosphoribosyltransferase activity which is not physiologically significant.</text>
</comment>
<dbReference type="Gene3D" id="3.40.50.2020">
    <property type="match status" value="1"/>
</dbReference>
<evidence type="ECO:0000256" key="1">
    <source>
        <dbReference type="ARBA" id="ARBA00005565"/>
    </source>
</evidence>
<evidence type="ECO:0000256" key="4">
    <source>
        <dbReference type="HAMAP-Rule" id="MF_01219"/>
    </source>
</evidence>
<comment type="similarity">
    <text evidence="1 4">Belongs to the purine/pyrimidine phosphoribosyltransferase family. PyrR subfamily.</text>
</comment>
<dbReference type="EMBL" id="CP072648">
    <property type="protein sequence ID" value="QUW02938.1"/>
    <property type="molecule type" value="Genomic_DNA"/>
</dbReference>
<dbReference type="HAMAP" id="MF_01219">
    <property type="entry name" value="PyrR"/>
    <property type="match status" value="1"/>
</dbReference>
<evidence type="ECO:0000256" key="3">
    <source>
        <dbReference type="ARBA" id="ARBA00023163"/>
    </source>
</evidence>
<dbReference type="InterPro" id="IPR000836">
    <property type="entry name" value="PRTase_dom"/>
</dbReference>
<sequence>MEFIEKVRLMDASAIQRALARMASEIVERNRGVANLVIAGIRRRGVPLAERIADAIEKLEGARPQLGVLDITLYRDDLSLVAPKPVINATAMPDDLTQATVVIVDDVLYTGRTIRAALDALFDLGRPRRVQLAVLIDRGHREVPIQADFVGERIPTKATEIVKVMVASIDDAEQVIIVEPAPTGSGESTA</sequence>
<dbReference type="EC" id="2.4.2.9" evidence="4"/>
<evidence type="ECO:0000313" key="6">
    <source>
        <dbReference type="EMBL" id="QUW02938.1"/>
    </source>
</evidence>
<reference evidence="6 7" key="1">
    <citation type="submission" date="2021-03" db="EMBL/GenBank/DDBJ databases">
        <title>Genomic and phenotypic characterization of Chloracidobacterium isolates provides evidence for multiple species.</title>
        <authorList>
            <person name="Saini M.K."/>
            <person name="Costas A.M.G."/>
            <person name="Tank M."/>
            <person name="Bryant D.A."/>
        </authorList>
    </citation>
    <scope>NUCLEOTIDE SEQUENCE [LARGE SCALE GENOMIC DNA]</scope>
    <source>
        <strain evidence="6 7">BV2-C</strain>
    </source>
</reference>
<feature type="short sequence motif" description="PRPP-binding" evidence="4">
    <location>
        <begin position="101"/>
        <end position="113"/>
    </location>
</feature>
<evidence type="ECO:0000313" key="7">
    <source>
        <dbReference type="Proteomes" id="UP000676506"/>
    </source>
</evidence>
<dbReference type="Proteomes" id="UP000676506">
    <property type="component" value="Chromosome 1"/>
</dbReference>
<name>A0ABX8BBB4_9BACT</name>
<dbReference type="GO" id="GO:0004845">
    <property type="term" value="F:uracil phosphoribosyltransferase activity"/>
    <property type="evidence" value="ECO:0007669"/>
    <property type="project" value="UniProtKB-EC"/>
</dbReference>
<keyword evidence="4 6" id="KW-0808">Transferase</keyword>
<proteinExistence type="inferred from homology"/>
<dbReference type="PANTHER" id="PTHR11608:SF0">
    <property type="entry name" value="BIFUNCTIONAL PROTEIN PYRR"/>
    <property type="match status" value="1"/>
</dbReference>
<protein>
    <recommendedName>
        <fullName evidence="4">Bifunctional protein PyrR</fullName>
    </recommendedName>
    <domain>
        <recommendedName>
            <fullName evidence="4">Pyrimidine operon regulatory protein</fullName>
        </recommendedName>
    </domain>
    <domain>
        <recommendedName>
            <fullName evidence="4">Uracil phosphoribosyltransferase</fullName>
            <shortName evidence="4">UPRTase</shortName>
            <ecNumber evidence="4">2.4.2.9</ecNumber>
        </recommendedName>
    </domain>
</protein>
<keyword evidence="4 6" id="KW-0328">Glycosyltransferase</keyword>
<gene>
    <name evidence="4 6" type="primary">pyrR</name>
    <name evidence="6" type="ORF">J8C06_00350</name>
</gene>
<dbReference type="CDD" id="cd06223">
    <property type="entry name" value="PRTases_typeI"/>
    <property type="match status" value="1"/>
</dbReference>
<keyword evidence="2 4" id="KW-0805">Transcription regulation</keyword>
<comment type="function">
    <text evidence="4">Regulates the transcription of the pyrimidine nucleotide (pyr) operon in response to exogenous pyrimidines.</text>
</comment>
<evidence type="ECO:0000259" key="5">
    <source>
        <dbReference type="Pfam" id="PF00156"/>
    </source>
</evidence>
<dbReference type="InterPro" id="IPR029057">
    <property type="entry name" value="PRTase-like"/>
</dbReference>